<reference evidence="4" key="1">
    <citation type="journal article" date="2012" name="PLoS Pathog.">
        <title>Comparative genomics of the apicomplexan parasites Toxoplasma gondii and Neospora caninum: Coccidia differing in host range and transmission strategy.</title>
        <authorList>
            <person name="Reid A.J."/>
            <person name="Vermont S.J."/>
            <person name="Cotton J.A."/>
            <person name="Harris D."/>
            <person name="Hill-Cawthorne G.A."/>
            <person name="Konen-Waisman S."/>
            <person name="Latham S.M."/>
            <person name="Mourier T."/>
            <person name="Norton R."/>
            <person name="Quail M.A."/>
            <person name="Sanders M."/>
            <person name="Shanmugam D."/>
            <person name="Sohal A."/>
            <person name="Wasmuth J.D."/>
            <person name="Brunk B."/>
            <person name="Grigg M.E."/>
            <person name="Howard J.C."/>
            <person name="Parkinson J."/>
            <person name="Roos D.S."/>
            <person name="Trees A.J."/>
            <person name="Berriman M."/>
            <person name="Pain A."/>
            <person name="Wastling J.M."/>
        </authorList>
    </citation>
    <scope>NUCLEOTIDE SEQUENCE [LARGE SCALE GENOMIC DNA]</scope>
    <source>
        <strain evidence="4">Liverpool</strain>
    </source>
</reference>
<dbReference type="OMA" id="HRYLMEP"/>
<dbReference type="PANTHER" id="PTHR43031:SF16">
    <property type="entry name" value="OXIDOREDUCTASE"/>
    <property type="match status" value="1"/>
</dbReference>
<feature type="region of interest" description="Disordered" evidence="1">
    <location>
        <begin position="715"/>
        <end position="735"/>
    </location>
</feature>
<name>F0V7G8_NEOCL</name>
<sequence length="803" mass="87068">MTLSILPELGRVENAGNRGKEEATPTKSSAQPQSTDSCAGEAGTKPFTPETTPDWRRAGSQQTCGGYPWATSSVSSGEVVEISGTDPRRCSAADINNDGDAYLAYVPVNACRYGSDAERRSQTPSGQPGAATQRLEDTTGQSAAGDRIDKRPAGEGWALNRKKESFTLQRERLLSANHPPLLQEVATIASAPSDTSKVMATNTNCAVVIKAPQAAMSKQDSVVSMATSSDDEDPGSPDIDMVALAERVGATPAQAHEKVSSALQNSHKTKHGSAGMGVAFAAEASEEAKKALKKQQWRRRTTASHLTIPTPEGGMQKNEGSVRLTQLQRSIKEGDAADAIGIRSSTTPEADPGGWKRRGSALAEKAVFQQGTLPTFDPTPPPPTPGRARTLSLFIPSDVKRLSEEQVRDEKQEEVFLQLQAQQKEIQRQLEQQAEQHRQQMQQQQDLLETILRQQRQLEEKEKHIEEQRQELEKRQRLGETDASASPHAKGIASSSATRHTLTGAQRQQLHEHLKQFEYLQQNRPRTSRSVPGLQEKDGKDEGGAAAEQKVPTETESGETRSGRGRSSVASKNTNQFSILDRVHRYLMEPSVLLLDVRSPQEFAAEKVAGSINVPSEQFLSCLHLLPRNKETPLVVYCSDGSRAKQAASALRKLGHVNVCDAVSIKIVKHSLDGAVVRKALMSARLCAASAGLTRNKTKGASFLIDAIGPQQTKNASHAEDADSLPSGDRSASLLAPRDDTAACPSLGDAQGRSSFVHPDIDDSLVDMLLLRVQQEKVSRGGHPYETQLFYRDKHKTKSPLSA</sequence>
<feature type="compositionally biased region" description="Polar residues" evidence="1">
    <location>
        <begin position="519"/>
        <end position="530"/>
    </location>
</feature>
<dbReference type="InParanoid" id="F0V7G8"/>
<dbReference type="GeneID" id="13440550"/>
<evidence type="ECO:0000313" key="3">
    <source>
        <dbReference type="EMBL" id="CBZ49659.1"/>
    </source>
</evidence>
<dbReference type="PANTHER" id="PTHR43031">
    <property type="entry name" value="FAD-DEPENDENT OXIDOREDUCTASE"/>
    <property type="match status" value="1"/>
</dbReference>
<dbReference type="SUPFAM" id="SSF52821">
    <property type="entry name" value="Rhodanese/Cell cycle control phosphatase"/>
    <property type="match status" value="1"/>
</dbReference>
<proteinExistence type="predicted"/>
<feature type="compositionally biased region" description="Polar residues" evidence="1">
    <location>
        <begin position="493"/>
        <end position="508"/>
    </location>
</feature>
<keyword evidence="4" id="KW-1185">Reference proteome</keyword>
<dbReference type="PROSITE" id="PS50206">
    <property type="entry name" value="RHODANESE_3"/>
    <property type="match status" value="1"/>
</dbReference>
<dbReference type="InterPro" id="IPR036873">
    <property type="entry name" value="Rhodanese-like_dom_sf"/>
</dbReference>
<feature type="region of interest" description="Disordered" evidence="1">
    <location>
        <begin position="293"/>
        <end position="319"/>
    </location>
</feature>
<dbReference type="AlphaFoldDB" id="F0V7G8"/>
<dbReference type="Pfam" id="PF00581">
    <property type="entry name" value="Rhodanese"/>
    <property type="match status" value="1"/>
</dbReference>
<feature type="compositionally biased region" description="Polar residues" evidence="1">
    <location>
        <begin position="25"/>
        <end position="37"/>
    </location>
</feature>
<dbReference type="Gene3D" id="3.40.250.10">
    <property type="entry name" value="Rhodanese-like domain"/>
    <property type="match status" value="1"/>
</dbReference>
<dbReference type="InterPro" id="IPR001763">
    <property type="entry name" value="Rhodanese-like_dom"/>
</dbReference>
<feature type="region of interest" description="Disordered" evidence="1">
    <location>
        <begin position="116"/>
        <end position="156"/>
    </location>
</feature>
<feature type="region of interest" description="Disordered" evidence="1">
    <location>
        <begin position="462"/>
        <end position="571"/>
    </location>
</feature>
<dbReference type="eggNOG" id="ENOG502QYRW">
    <property type="taxonomic scope" value="Eukaryota"/>
</dbReference>
<dbReference type="SMART" id="SM00450">
    <property type="entry name" value="RHOD"/>
    <property type="match status" value="1"/>
</dbReference>
<evidence type="ECO:0000313" key="4">
    <source>
        <dbReference type="Proteomes" id="UP000007494"/>
    </source>
</evidence>
<dbReference type="EMBL" id="FR823380">
    <property type="protein sequence ID" value="CBZ49659.1"/>
    <property type="molecule type" value="Genomic_DNA"/>
</dbReference>
<protein>
    <submittedName>
        <fullName evidence="3">Putative rhodanese-like domain containing protein</fullName>
    </submittedName>
</protein>
<feature type="domain" description="Rhodanese" evidence="2">
    <location>
        <begin position="588"/>
        <end position="659"/>
    </location>
</feature>
<feature type="compositionally biased region" description="Basic and acidic residues" evidence="1">
    <location>
        <begin position="462"/>
        <end position="480"/>
    </location>
</feature>
<dbReference type="CDD" id="cd00158">
    <property type="entry name" value="RHOD"/>
    <property type="match status" value="1"/>
</dbReference>
<dbReference type="OrthoDB" id="566238at2759"/>
<dbReference type="InterPro" id="IPR050229">
    <property type="entry name" value="GlpE_sulfurtransferase"/>
</dbReference>
<gene>
    <name evidence="3" type="ORF">NCLIV_001470</name>
</gene>
<evidence type="ECO:0000256" key="1">
    <source>
        <dbReference type="SAM" id="MobiDB-lite"/>
    </source>
</evidence>
<dbReference type="RefSeq" id="XP_003879694.1">
    <property type="nucleotide sequence ID" value="XM_003879645.1"/>
</dbReference>
<feature type="compositionally biased region" description="Basic residues" evidence="1">
    <location>
        <begin position="293"/>
        <end position="302"/>
    </location>
</feature>
<evidence type="ECO:0000259" key="2">
    <source>
        <dbReference type="PROSITE" id="PS50206"/>
    </source>
</evidence>
<feature type="region of interest" description="Disordered" evidence="1">
    <location>
        <begin position="1"/>
        <end position="76"/>
    </location>
</feature>
<dbReference type="VEuPathDB" id="ToxoDB:NCLIV_001470"/>
<organism evidence="3 4">
    <name type="scientific">Neospora caninum (strain Liverpool)</name>
    <dbReference type="NCBI Taxonomy" id="572307"/>
    <lineage>
        <taxon>Eukaryota</taxon>
        <taxon>Sar</taxon>
        <taxon>Alveolata</taxon>
        <taxon>Apicomplexa</taxon>
        <taxon>Conoidasida</taxon>
        <taxon>Coccidia</taxon>
        <taxon>Eucoccidiorida</taxon>
        <taxon>Eimeriorina</taxon>
        <taxon>Sarcocystidae</taxon>
        <taxon>Neospora</taxon>
    </lineage>
</organism>
<accession>F0V7G8</accession>
<dbReference type="Proteomes" id="UP000007494">
    <property type="component" value="Chromosome Ia"/>
</dbReference>